<gene>
    <name evidence="1" type="ORF">BpHYR1_023452</name>
</gene>
<name>A0A3M7R3W5_BRAPC</name>
<organism evidence="1 2">
    <name type="scientific">Brachionus plicatilis</name>
    <name type="common">Marine rotifer</name>
    <name type="synonym">Brachionus muelleri</name>
    <dbReference type="NCBI Taxonomy" id="10195"/>
    <lineage>
        <taxon>Eukaryota</taxon>
        <taxon>Metazoa</taxon>
        <taxon>Spiralia</taxon>
        <taxon>Gnathifera</taxon>
        <taxon>Rotifera</taxon>
        <taxon>Eurotatoria</taxon>
        <taxon>Monogononta</taxon>
        <taxon>Pseudotrocha</taxon>
        <taxon>Ploima</taxon>
        <taxon>Brachionidae</taxon>
        <taxon>Brachionus</taxon>
    </lineage>
</organism>
<accession>A0A3M7R3W5</accession>
<protein>
    <submittedName>
        <fullName evidence="1">Uncharacterized protein</fullName>
    </submittedName>
</protein>
<dbReference type="EMBL" id="REGN01004285">
    <property type="protein sequence ID" value="RNA18236.1"/>
    <property type="molecule type" value="Genomic_DNA"/>
</dbReference>
<dbReference type="Proteomes" id="UP000276133">
    <property type="component" value="Unassembled WGS sequence"/>
</dbReference>
<sequence>MHHLLRVKNERNESLFIKVIVSFLCEFKHLIVSINQKRKKLLNHANAKFIPEEIRNFLKSGFKHGFEDIILVHIELTQILTLFQEEWYRVYAKTLSNFSFESTEYLLISFFFYKRWIINMKTNVGKWKKFKN</sequence>
<evidence type="ECO:0000313" key="1">
    <source>
        <dbReference type="EMBL" id="RNA18236.1"/>
    </source>
</evidence>
<comment type="caution">
    <text evidence="1">The sequence shown here is derived from an EMBL/GenBank/DDBJ whole genome shotgun (WGS) entry which is preliminary data.</text>
</comment>
<evidence type="ECO:0000313" key="2">
    <source>
        <dbReference type="Proteomes" id="UP000276133"/>
    </source>
</evidence>
<reference evidence="1 2" key="1">
    <citation type="journal article" date="2018" name="Sci. Rep.">
        <title>Genomic signatures of local adaptation to the degree of environmental predictability in rotifers.</title>
        <authorList>
            <person name="Franch-Gras L."/>
            <person name="Hahn C."/>
            <person name="Garcia-Roger E.M."/>
            <person name="Carmona M.J."/>
            <person name="Serra M."/>
            <person name="Gomez A."/>
        </authorList>
    </citation>
    <scope>NUCLEOTIDE SEQUENCE [LARGE SCALE GENOMIC DNA]</scope>
    <source>
        <strain evidence="1">HYR1</strain>
    </source>
</reference>
<proteinExistence type="predicted"/>
<keyword evidence="2" id="KW-1185">Reference proteome</keyword>
<dbReference type="AlphaFoldDB" id="A0A3M7R3W5"/>